<comment type="caution">
    <text evidence="4">The sequence shown here is derived from an EMBL/GenBank/DDBJ whole genome shotgun (WGS) entry which is preliminary data.</text>
</comment>
<proteinExistence type="predicted"/>
<dbReference type="InterPro" id="IPR019920">
    <property type="entry name" value="F420-binding_dom_put"/>
</dbReference>
<dbReference type="PANTHER" id="PTHR35176">
    <property type="entry name" value="HEME OXYGENASE HI_0854-RELATED"/>
    <property type="match status" value="1"/>
</dbReference>
<evidence type="ECO:0000256" key="1">
    <source>
        <dbReference type="ARBA" id="ARBA00023002"/>
    </source>
</evidence>
<feature type="domain" description="Pyridoxamine 5'-phosphate oxidase N-terminal" evidence="3">
    <location>
        <begin position="56"/>
        <end position="179"/>
    </location>
</feature>
<evidence type="ECO:0000259" key="3">
    <source>
        <dbReference type="Pfam" id="PF01243"/>
    </source>
</evidence>
<evidence type="ECO:0000256" key="2">
    <source>
        <dbReference type="SAM" id="MobiDB-lite"/>
    </source>
</evidence>
<reference evidence="5" key="1">
    <citation type="journal article" date="2019" name="Int. J. Syst. Evol. Microbiol.">
        <title>The Global Catalogue of Microorganisms (GCM) 10K type strain sequencing project: providing services to taxonomists for standard genome sequencing and annotation.</title>
        <authorList>
            <consortium name="The Broad Institute Genomics Platform"/>
            <consortium name="The Broad Institute Genome Sequencing Center for Infectious Disease"/>
            <person name="Wu L."/>
            <person name="Ma J."/>
        </authorList>
    </citation>
    <scope>NUCLEOTIDE SEQUENCE [LARGE SCALE GENOMIC DNA]</scope>
    <source>
        <strain evidence="5">CGMCC 4.7178</strain>
    </source>
</reference>
<dbReference type="EMBL" id="BMMP01000002">
    <property type="protein sequence ID" value="GGO43757.1"/>
    <property type="molecule type" value="Genomic_DNA"/>
</dbReference>
<organism evidence="4 5">
    <name type="scientific">Streptomyces daqingensis</name>
    <dbReference type="NCBI Taxonomy" id="1472640"/>
    <lineage>
        <taxon>Bacteria</taxon>
        <taxon>Bacillati</taxon>
        <taxon>Actinomycetota</taxon>
        <taxon>Actinomycetes</taxon>
        <taxon>Kitasatosporales</taxon>
        <taxon>Streptomycetaceae</taxon>
        <taxon>Streptomyces</taxon>
    </lineage>
</organism>
<dbReference type="Pfam" id="PF01243">
    <property type="entry name" value="PNPOx_N"/>
    <property type="match status" value="1"/>
</dbReference>
<dbReference type="InterPro" id="IPR052019">
    <property type="entry name" value="F420H2_bilvrd_red/Heme_oxyg"/>
</dbReference>
<feature type="region of interest" description="Disordered" evidence="2">
    <location>
        <begin position="20"/>
        <end position="54"/>
    </location>
</feature>
<accession>A0ABQ2LW49</accession>
<keyword evidence="1" id="KW-0560">Oxidoreductase</keyword>
<evidence type="ECO:0000313" key="4">
    <source>
        <dbReference type="EMBL" id="GGO43757.1"/>
    </source>
</evidence>
<name>A0ABQ2LW49_9ACTN</name>
<protein>
    <submittedName>
        <fullName evidence="4">PPOX class F420-dependent enzyme</fullName>
    </submittedName>
</protein>
<dbReference type="NCBIfam" id="TIGR03618">
    <property type="entry name" value="Rv1155_F420"/>
    <property type="match status" value="1"/>
</dbReference>
<keyword evidence="5" id="KW-1185">Reference proteome</keyword>
<gene>
    <name evidence="4" type="ORF">GCM10012287_07670</name>
</gene>
<dbReference type="SUPFAM" id="SSF50475">
    <property type="entry name" value="FMN-binding split barrel"/>
    <property type="match status" value="1"/>
</dbReference>
<dbReference type="InterPro" id="IPR011576">
    <property type="entry name" value="Pyridox_Oxase_N"/>
</dbReference>
<dbReference type="PANTHER" id="PTHR35176:SF6">
    <property type="entry name" value="HEME OXYGENASE HI_0854-RELATED"/>
    <property type="match status" value="1"/>
</dbReference>
<dbReference type="InterPro" id="IPR012349">
    <property type="entry name" value="Split_barrel_FMN-bd"/>
</dbReference>
<sequence length="189" mass="21896">MRVLRRPPLPSLRRLERPAAGYAWRISPQDPPGTPVEPRGAGRRHPEERRMSKPPLPDEAVAMLEKANPAVITTLRRDGQPVSTATWYLWDGGRVMVNMDEGRKRLQHMRDDSRVTLTVLDESSWYTHISIVGRVAEIREDEGLADIDRLARQYLGQQYPQRDRRRFSAWIEIDRWHGWGTLKDNTQPG</sequence>
<evidence type="ECO:0000313" key="5">
    <source>
        <dbReference type="Proteomes" id="UP000631535"/>
    </source>
</evidence>
<dbReference type="Proteomes" id="UP000631535">
    <property type="component" value="Unassembled WGS sequence"/>
</dbReference>
<dbReference type="Gene3D" id="2.30.110.10">
    <property type="entry name" value="Electron Transport, Fmn-binding Protein, Chain A"/>
    <property type="match status" value="1"/>
</dbReference>